<gene>
    <name evidence="10" type="primary">lpxH</name>
    <name evidence="12" type="ORF">H8K52_15270</name>
</gene>
<dbReference type="PANTHER" id="PTHR34990">
    <property type="entry name" value="UDP-2,3-DIACYLGLUCOSAMINE HYDROLASE-RELATED"/>
    <property type="match status" value="1"/>
</dbReference>
<evidence type="ECO:0000313" key="13">
    <source>
        <dbReference type="Proteomes" id="UP000648257"/>
    </source>
</evidence>
<feature type="binding site" evidence="10">
    <location>
        <position position="176"/>
    </location>
    <ligand>
        <name>substrate</name>
    </ligand>
</feature>
<feature type="binding site" evidence="10">
    <location>
        <position position="211"/>
    </location>
    <ligand>
        <name>Mn(2+)</name>
        <dbReference type="ChEBI" id="CHEBI:29035"/>
        <label>2</label>
    </ligand>
</feature>
<evidence type="ECO:0000259" key="11">
    <source>
        <dbReference type="Pfam" id="PF00149"/>
    </source>
</evidence>
<dbReference type="Pfam" id="PF00149">
    <property type="entry name" value="Metallophos"/>
    <property type="match status" value="1"/>
</dbReference>
<feature type="binding site" evidence="10">
    <location>
        <begin position="95"/>
        <end position="96"/>
    </location>
    <ligand>
        <name>substrate</name>
    </ligand>
</feature>
<accession>A0ABR6X797</accession>
<dbReference type="GO" id="GO:0016787">
    <property type="term" value="F:hydrolase activity"/>
    <property type="evidence" value="ECO:0007669"/>
    <property type="project" value="UniProtKB-KW"/>
</dbReference>
<dbReference type="NCBIfam" id="TIGR01854">
    <property type="entry name" value="lipid_A_lpxH"/>
    <property type="match status" value="1"/>
</dbReference>
<dbReference type="HAMAP" id="MF_00575">
    <property type="entry name" value="LpxH"/>
    <property type="match status" value="1"/>
</dbReference>
<comment type="cofactor">
    <cofactor evidence="10">
        <name>Mn(2+)</name>
        <dbReference type="ChEBI" id="CHEBI:29035"/>
    </cofactor>
    <text evidence="10">Binds 2 Mn(2+) ions per subunit in a binuclear metal center.</text>
</comment>
<dbReference type="InterPro" id="IPR004843">
    <property type="entry name" value="Calcineurin-like_PHP"/>
</dbReference>
<dbReference type="PANTHER" id="PTHR34990:SF1">
    <property type="entry name" value="UDP-2,3-DIACYLGLUCOSAMINE HYDROLASE"/>
    <property type="match status" value="1"/>
</dbReference>
<keyword evidence="1 10" id="KW-1003">Cell membrane</keyword>
<feature type="binding site" evidence="10">
    <location>
        <position position="130"/>
    </location>
    <ligand>
        <name>Mn(2+)</name>
        <dbReference type="ChEBI" id="CHEBI:29035"/>
        <label>2</label>
    </ligand>
</feature>
<keyword evidence="6 10" id="KW-0378">Hydrolase</keyword>
<keyword evidence="13" id="KW-1185">Reference proteome</keyword>
<organism evidence="12 13">
    <name type="scientific">Undibacterium seohonense</name>
    <dbReference type="NCBI Taxonomy" id="1344950"/>
    <lineage>
        <taxon>Bacteria</taxon>
        <taxon>Pseudomonadati</taxon>
        <taxon>Pseudomonadota</taxon>
        <taxon>Betaproteobacteria</taxon>
        <taxon>Burkholderiales</taxon>
        <taxon>Oxalobacteraceae</taxon>
        <taxon>Undibacterium</taxon>
    </lineage>
</organism>
<dbReference type="Proteomes" id="UP000648257">
    <property type="component" value="Unassembled WGS sequence"/>
</dbReference>
<sequence>MSESSPISTNIAQKKFHALFVSDIHLSDSLPQTTSVFLGFLSEIAVNAERLYLLGDLFEYWAGDDDCSDRYNRQIINALRELSDSGVKIFWLAGNRDFLVGHMFAQQSGVQLLEDPTQVHIDQHHFIISHGDALCTDDLDYIKFRGMVRQAGWQSAFLAKPLAERKAIILSMRQASNAEQQNKSMQIMDVNQDDVKTLLQEFPGATLIHGHTHRNAIHQENYGLRYVLPDWDYDHGANRRGGFLGLDSTGNLEFTYL</sequence>
<name>A0ABR6X797_9BURK</name>
<proteinExistence type="inferred from homology"/>
<evidence type="ECO:0000256" key="9">
    <source>
        <dbReference type="ARBA" id="ARBA00023211"/>
    </source>
</evidence>
<evidence type="ECO:0000256" key="8">
    <source>
        <dbReference type="ARBA" id="ARBA00023136"/>
    </source>
</evidence>
<protein>
    <recommendedName>
        <fullName evidence="10">UDP-2,3-diacylglucosamine hydrolase</fullName>
        <ecNumber evidence="10">3.6.1.54</ecNumber>
    </recommendedName>
    <alternativeName>
        <fullName evidence="10">UDP-2,3-diacylglucosamine diphosphatase</fullName>
    </alternativeName>
</protein>
<evidence type="ECO:0000256" key="2">
    <source>
        <dbReference type="ARBA" id="ARBA00022516"/>
    </source>
</evidence>
<dbReference type="InterPro" id="IPR029052">
    <property type="entry name" value="Metallo-depent_PP-like"/>
</dbReference>
<dbReference type="CDD" id="cd07398">
    <property type="entry name" value="MPP_YbbF-LpxH"/>
    <property type="match status" value="1"/>
</dbReference>
<evidence type="ECO:0000256" key="1">
    <source>
        <dbReference type="ARBA" id="ARBA00022475"/>
    </source>
</evidence>
<feature type="binding site" evidence="10">
    <location>
        <position position="56"/>
    </location>
    <ligand>
        <name>Mn(2+)</name>
        <dbReference type="ChEBI" id="CHEBI:29035"/>
        <label>1</label>
    </ligand>
</feature>
<evidence type="ECO:0000256" key="5">
    <source>
        <dbReference type="ARBA" id="ARBA00022723"/>
    </source>
</evidence>
<keyword evidence="9 10" id="KW-0464">Manganese</keyword>
<evidence type="ECO:0000256" key="7">
    <source>
        <dbReference type="ARBA" id="ARBA00023098"/>
    </source>
</evidence>
<evidence type="ECO:0000256" key="4">
    <source>
        <dbReference type="ARBA" id="ARBA00022556"/>
    </source>
</evidence>
<feature type="binding site" evidence="10">
    <location>
        <position position="95"/>
    </location>
    <ligand>
        <name>Mn(2+)</name>
        <dbReference type="ChEBI" id="CHEBI:29035"/>
        <label>2</label>
    </ligand>
</feature>
<comment type="function">
    <text evidence="10">Hydrolyzes the pyrophosphate bond of UDP-2,3-diacylglucosamine to yield 2,3-diacylglucosamine 1-phosphate (lipid X) and UMP by catalyzing the attack of water at the alpha-P atom. Involved in the biosynthesis of lipid A, a phosphorylated glycolipid that anchors the lipopolysaccharide to the outer membrane of the cell.</text>
</comment>
<evidence type="ECO:0000313" key="12">
    <source>
        <dbReference type="EMBL" id="MBC3808706.1"/>
    </source>
</evidence>
<evidence type="ECO:0000256" key="10">
    <source>
        <dbReference type="HAMAP-Rule" id="MF_00575"/>
    </source>
</evidence>
<feature type="binding site" evidence="10">
    <location>
        <position position="211"/>
    </location>
    <ligand>
        <name>substrate</name>
    </ligand>
</feature>
<dbReference type="InterPro" id="IPR010138">
    <property type="entry name" value="UDP-diacylglucosamine_Hdrlase"/>
</dbReference>
<feature type="binding site" evidence="10">
    <location>
        <position position="23"/>
    </location>
    <ligand>
        <name>Mn(2+)</name>
        <dbReference type="ChEBI" id="CHEBI:29035"/>
        <label>1</label>
    </ligand>
</feature>
<keyword evidence="7 10" id="KW-0443">Lipid metabolism</keyword>
<feature type="binding site" evidence="10">
    <location>
        <position position="213"/>
    </location>
    <ligand>
        <name>Mn(2+)</name>
        <dbReference type="ChEBI" id="CHEBI:29035"/>
        <label>1</label>
    </ligand>
</feature>
<dbReference type="Gene3D" id="3.60.21.10">
    <property type="match status" value="1"/>
</dbReference>
<keyword evidence="3 10" id="KW-0997">Cell inner membrane</keyword>
<comment type="caution">
    <text evidence="12">The sequence shown here is derived from an EMBL/GenBank/DDBJ whole genome shotgun (WGS) entry which is preliminary data.</text>
</comment>
<feature type="binding site" evidence="10">
    <location>
        <position position="56"/>
    </location>
    <ligand>
        <name>Mn(2+)</name>
        <dbReference type="ChEBI" id="CHEBI:29035"/>
        <label>2</label>
    </ligand>
</feature>
<keyword evidence="8 10" id="KW-0472">Membrane</keyword>
<feature type="domain" description="Calcineurin-like phosphoesterase" evidence="11">
    <location>
        <begin position="19"/>
        <end position="214"/>
    </location>
</feature>
<reference evidence="12 13" key="1">
    <citation type="submission" date="2020-08" db="EMBL/GenBank/DDBJ databases">
        <title>Novel species isolated from subtropical streams in China.</title>
        <authorList>
            <person name="Lu H."/>
        </authorList>
    </citation>
    <scope>NUCLEOTIDE SEQUENCE [LARGE SCALE GENOMIC DNA]</scope>
    <source>
        <strain evidence="12 13">KACC 16656</strain>
    </source>
</reference>
<keyword evidence="5 10" id="KW-0479">Metal-binding</keyword>
<feature type="binding site" evidence="10">
    <location>
        <position position="25"/>
    </location>
    <ligand>
        <name>Mn(2+)</name>
        <dbReference type="ChEBI" id="CHEBI:29035"/>
        <label>1</label>
    </ligand>
</feature>
<feature type="binding site" evidence="10">
    <location>
        <position position="183"/>
    </location>
    <ligand>
        <name>substrate</name>
    </ligand>
</feature>
<comment type="subcellular location">
    <subcellularLocation>
        <location evidence="10">Cell inner membrane</location>
        <topology evidence="10">Peripheral membrane protein</topology>
        <orientation evidence="10">Cytoplasmic side</orientation>
    </subcellularLocation>
</comment>
<comment type="similarity">
    <text evidence="10">Belongs to the LpxH family.</text>
</comment>
<dbReference type="RefSeq" id="WP_186923779.1">
    <property type="nucleotide sequence ID" value="NZ_JACOFW010000019.1"/>
</dbReference>
<evidence type="ECO:0000256" key="6">
    <source>
        <dbReference type="ARBA" id="ARBA00022801"/>
    </source>
</evidence>
<dbReference type="EC" id="3.6.1.54" evidence="10"/>
<keyword evidence="4 10" id="KW-0441">Lipid A biosynthesis</keyword>
<dbReference type="NCBIfam" id="NF003743">
    <property type="entry name" value="PRK05340.1"/>
    <property type="match status" value="1"/>
</dbReference>
<keyword evidence="2 10" id="KW-0444">Lipid biosynthesis</keyword>
<dbReference type="EMBL" id="JACOFW010000019">
    <property type="protein sequence ID" value="MBC3808706.1"/>
    <property type="molecule type" value="Genomic_DNA"/>
</dbReference>
<feature type="binding site" evidence="10">
    <location>
        <position position="138"/>
    </location>
    <ligand>
        <name>substrate</name>
    </ligand>
</feature>
<evidence type="ECO:0000256" key="3">
    <source>
        <dbReference type="ARBA" id="ARBA00022519"/>
    </source>
</evidence>
<comment type="pathway">
    <text evidence="10">Glycolipid biosynthesis; lipid IV(A) biosynthesis; lipid IV(A) from (3R)-3-hydroxytetradecanoyl-[acyl-carrier-protein] and UDP-N-acetyl-alpha-D-glucosamine: step 4/6.</text>
</comment>
<dbReference type="SUPFAM" id="SSF56300">
    <property type="entry name" value="Metallo-dependent phosphatases"/>
    <property type="match status" value="1"/>
</dbReference>
<dbReference type="InterPro" id="IPR043461">
    <property type="entry name" value="LpxH-like"/>
</dbReference>
<feature type="binding site" evidence="10">
    <location>
        <position position="180"/>
    </location>
    <ligand>
        <name>substrate</name>
    </ligand>
</feature>
<comment type="catalytic activity">
    <reaction evidence="10">
        <text>UDP-2-N,3-O-bis[(3R)-3-hydroxytetradecanoyl]-alpha-D-glucosamine + H2O = 2-N,3-O-bis[(3R)-3-hydroxytetradecanoyl]-alpha-D-glucosaminyl 1-phosphate + UMP + 2 H(+)</text>
        <dbReference type="Rhea" id="RHEA:25213"/>
        <dbReference type="ChEBI" id="CHEBI:15377"/>
        <dbReference type="ChEBI" id="CHEBI:15378"/>
        <dbReference type="ChEBI" id="CHEBI:57865"/>
        <dbReference type="ChEBI" id="CHEBI:57957"/>
        <dbReference type="ChEBI" id="CHEBI:78847"/>
        <dbReference type="EC" id="3.6.1.54"/>
    </reaction>
</comment>